<dbReference type="AlphaFoldDB" id="A0A5F0MCW5"/>
<feature type="transmembrane region" description="Helical" evidence="6">
    <location>
        <begin position="419"/>
        <end position="438"/>
    </location>
</feature>
<keyword evidence="6" id="KW-0769">Symport</keyword>
<feature type="transmembrane region" description="Helical" evidence="6">
    <location>
        <begin position="353"/>
        <end position="372"/>
    </location>
</feature>
<feature type="transmembrane region" description="Helical" evidence="6">
    <location>
        <begin position="64"/>
        <end position="83"/>
    </location>
</feature>
<dbReference type="PANTHER" id="PTHR11706:SF33">
    <property type="entry name" value="NATURAL RESISTANCE-ASSOCIATED MACROPHAGE PROTEIN 2"/>
    <property type="match status" value="1"/>
</dbReference>
<dbReference type="EMBL" id="NRPP01000017">
    <property type="protein sequence ID" value="TFJ25228.1"/>
    <property type="molecule type" value="Genomic_DNA"/>
</dbReference>
<keyword evidence="4 6" id="KW-1133">Transmembrane helix</keyword>
<dbReference type="PANTHER" id="PTHR11706">
    <property type="entry name" value="SOLUTE CARRIER PROTEIN FAMILY 11 MEMBER"/>
    <property type="match status" value="1"/>
</dbReference>
<evidence type="ECO:0000256" key="4">
    <source>
        <dbReference type="ARBA" id="ARBA00022989"/>
    </source>
</evidence>
<dbReference type="NCBIfam" id="TIGR01197">
    <property type="entry name" value="nramp"/>
    <property type="match status" value="1"/>
</dbReference>
<feature type="transmembrane region" description="Helical" evidence="6">
    <location>
        <begin position="301"/>
        <end position="322"/>
    </location>
</feature>
<feature type="transmembrane region" description="Helical" evidence="6">
    <location>
        <begin position="173"/>
        <end position="191"/>
    </location>
</feature>
<evidence type="ECO:0000313" key="8">
    <source>
        <dbReference type="Proteomes" id="UP000297938"/>
    </source>
</evidence>
<keyword evidence="6" id="KW-1003">Cell membrane</keyword>
<dbReference type="NCBIfam" id="NF037982">
    <property type="entry name" value="Nramp_1"/>
    <property type="match status" value="1"/>
</dbReference>
<proteinExistence type="inferred from homology"/>
<keyword evidence="3 6" id="KW-0812">Transmembrane</keyword>
<dbReference type="GO" id="GO:0005886">
    <property type="term" value="C:plasma membrane"/>
    <property type="evidence" value="ECO:0007669"/>
    <property type="project" value="UniProtKB-SubCell"/>
</dbReference>
<dbReference type="GO" id="GO:0015293">
    <property type="term" value="F:symporter activity"/>
    <property type="evidence" value="ECO:0007669"/>
    <property type="project" value="UniProtKB-UniRule"/>
</dbReference>
<feature type="transmembrane region" description="Helical" evidence="6">
    <location>
        <begin position="35"/>
        <end position="52"/>
    </location>
</feature>
<evidence type="ECO:0000256" key="2">
    <source>
        <dbReference type="ARBA" id="ARBA00022448"/>
    </source>
</evidence>
<protein>
    <recommendedName>
        <fullName evidence="6">Divalent metal cation transporter MntH</fullName>
    </recommendedName>
</protein>
<dbReference type="HAMAP" id="MF_00221">
    <property type="entry name" value="NRAMP"/>
    <property type="match status" value="1"/>
</dbReference>
<dbReference type="Proteomes" id="UP000297938">
    <property type="component" value="Unassembled WGS sequence"/>
</dbReference>
<gene>
    <name evidence="6" type="primary">mntH</name>
    <name evidence="7" type="ORF">CKN69_11500</name>
</gene>
<comment type="caution">
    <text evidence="7">The sequence shown here is derived from an EMBL/GenBank/DDBJ whole genome shotgun (WGS) entry which is preliminary data.</text>
</comment>
<evidence type="ECO:0000256" key="1">
    <source>
        <dbReference type="ARBA" id="ARBA00004141"/>
    </source>
</evidence>
<name>A0A5F0MCW5_CARDV</name>
<dbReference type="GO" id="GO:0034755">
    <property type="term" value="P:iron ion transmembrane transport"/>
    <property type="evidence" value="ECO:0007669"/>
    <property type="project" value="TreeGrafter"/>
</dbReference>
<dbReference type="InterPro" id="IPR001046">
    <property type="entry name" value="NRAMP_fam"/>
</dbReference>
<comment type="subcellular location">
    <subcellularLocation>
        <location evidence="6">Cell membrane</location>
        <topology evidence="6">Multi-pass membrane protein</topology>
    </subcellularLocation>
    <subcellularLocation>
        <location evidence="1">Membrane</location>
        <topology evidence="1">Multi-pass membrane protein</topology>
    </subcellularLocation>
</comment>
<feature type="transmembrane region" description="Helical" evidence="6">
    <location>
        <begin position="112"/>
        <end position="135"/>
    </location>
</feature>
<dbReference type="GO" id="GO:0005384">
    <property type="term" value="F:manganese ion transmembrane transporter activity"/>
    <property type="evidence" value="ECO:0007669"/>
    <property type="project" value="TreeGrafter"/>
</dbReference>
<keyword evidence="5 6" id="KW-0472">Membrane</keyword>
<evidence type="ECO:0000256" key="6">
    <source>
        <dbReference type="HAMAP-Rule" id="MF_00221"/>
    </source>
</evidence>
<keyword evidence="6" id="KW-0406">Ion transport</keyword>
<reference evidence="7 8" key="1">
    <citation type="journal article" date="2018" name="Int. J. Food Microbiol.">
        <title>Growth of Carnobacterium spp. isolated from chilled vacuum-packaged meat under relevant acidic conditions.</title>
        <authorList>
            <person name="Zhang P."/>
            <person name="Badoni M."/>
            <person name="Ganzle M."/>
            <person name="Yang X."/>
        </authorList>
    </citation>
    <scope>NUCLEOTIDE SEQUENCE [LARGE SCALE GENOMIC DNA]</scope>
    <source>
        <strain evidence="7 8">B2</strain>
    </source>
</reference>
<sequence>MNGGDGLSLNQNKQKEEKFGKRVAIPKNASSFRKLLAFMGPGALIAVGYVDPGNWATSIAGGSSFGYLLLSVILLSNLMAVLLQSLSAKLGIATEKDLAELCRDEYGQKRAILLWVLAQLAIIATDLAEVIGAAIALKLLFGIPLLYGVLITSLDILLLLFLQHKGFQWIERIVITLMTTIFICFAIELFLSKPEFREVMVGFLPHTEVVTNPKVLYLALGILGATVMPHNLYLHSSIVQSRAYERTPAGKKEATKFAFLDSTINLTFALLINSAILILAAATFYKTGQYNVVGIEDTYQLLNGTLGSSIASTLFAVALLASGQNSTLTGTMAGQIIMEGFLHLKIPAWLSRLGTRLFAIVPAVIVTIIAGQKGTDELLLLSQVVLSMQLPFAIFPLIQFTSNERLMGELKNGKVVNGLAWFIGLLITGLNLYLLTTFF</sequence>
<feature type="transmembrane region" description="Helical" evidence="6">
    <location>
        <begin position="257"/>
        <end position="281"/>
    </location>
</feature>
<accession>A0A5F0MCW5</accession>
<dbReference type="GO" id="GO:0046872">
    <property type="term" value="F:metal ion binding"/>
    <property type="evidence" value="ECO:0007669"/>
    <property type="project" value="UniProtKB-UniRule"/>
</dbReference>
<feature type="transmembrane region" description="Helical" evidence="6">
    <location>
        <begin position="141"/>
        <end position="161"/>
    </location>
</feature>
<feature type="transmembrane region" description="Helical" evidence="6">
    <location>
        <begin position="378"/>
        <end position="398"/>
    </location>
</feature>
<comment type="function">
    <text evidence="6">H(+)-stimulated, divalent metal cation uptake system.</text>
</comment>
<dbReference type="NCBIfam" id="NF001923">
    <property type="entry name" value="PRK00701.1"/>
    <property type="match status" value="1"/>
</dbReference>
<comment type="similarity">
    <text evidence="6">Belongs to the NRAMP family.</text>
</comment>
<organism evidence="7 8">
    <name type="scientific">Carnobacterium divergens</name>
    <name type="common">Lactobacillus divergens</name>
    <dbReference type="NCBI Taxonomy" id="2748"/>
    <lineage>
        <taxon>Bacteria</taxon>
        <taxon>Bacillati</taxon>
        <taxon>Bacillota</taxon>
        <taxon>Bacilli</taxon>
        <taxon>Lactobacillales</taxon>
        <taxon>Carnobacteriaceae</taxon>
        <taxon>Carnobacterium</taxon>
    </lineage>
</organism>
<dbReference type="Pfam" id="PF01566">
    <property type="entry name" value="Nramp"/>
    <property type="match status" value="1"/>
</dbReference>
<evidence type="ECO:0000256" key="5">
    <source>
        <dbReference type="ARBA" id="ARBA00023136"/>
    </source>
</evidence>
<evidence type="ECO:0000256" key="3">
    <source>
        <dbReference type="ARBA" id="ARBA00022692"/>
    </source>
</evidence>
<feature type="transmembrane region" description="Helical" evidence="6">
    <location>
        <begin position="215"/>
        <end position="236"/>
    </location>
</feature>
<keyword evidence="2 6" id="KW-0813">Transport</keyword>
<dbReference type="PRINTS" id="PR00447">
    <property type="entry name" value="NATRESASSCMP"/>
</dbReference>
<evidence type="ECO:0000313" key="7">
    <source>
        <dbReference type="EMBL" id="TFJ25228.1"/>
    </source>
</evidence>
<dbReference type="GO" id="GO:0015086">
    <property type="term" value="F:cadmium ion transmembrane transporter activity"/>
    <property type="evidence" value="ECO:0007669"/>
    <property type="project" value="TreeGrafter"/>
</dbReference>